<comment type="similarity">
    <text evidence="1">Belongs to the COBRA family.</text>
</comment>
<dbReference type="AlphaFoldDB" id="A0A3L6ER05"/>
<evidence type="ECO:0000256" key="3">
    <source>
        <dbReference type="ARBA" id="ARBA00023180"/>
    </source>
</evidence>
<dbReference type="Pfam" id="PF04833">
    <property type="entry name" value="COBRA"/>
    <property type="match status" value="1"/>
</dbReference>
<reference evidence="5" key="1">
    <citation type="journal article" date="2018" name="Nat. Genet.">
        <title>Extensive intraspecific gene order and gene structural variations between Mo17 and other maize genomes.</title>
        <authorList>
            <person name="Sun S."/>
            <person name="Zhou Y."/>
            <person name="Chen J."/>
            <person name="Shi J."/>
            <person name="Zhao H."/>
            <person name="Zhao H."/>
            <person name="Song W."/>
            <person name="Zhang M."/>
            <person name="Cui Y."/>
            <person name="Dong X."/>
            <person name="Liu H."/>
            <person name="Ma X."/>
            <person name="Jiao Y."/>
            <person name="Wang B."/>
            <person name="Wei X."/>
            <person name="Stein J.C."/>
            <person name="Glaubitz J.C."/>
            <person name="Lu F."/>
            <person name="Yu G."/>
            <person name="Liang C."/>
            <person name="Fengler K."/>
            <person name="Li B."/>
            <person name="Rafalski A."/>
            <person name="Schnable P.S."/>
            <person name="Ware D.H."/>
            <person name="Buckler E.S."/>
            <person name="Lai J."/>
        </authorList>
    </citation>
    <scope>NUCLEOTIDE SEQUENCE [LARGE SCALE GENOMIC DNA]</scope>
    <source>
        <tissue evidence="5">Seedling</tissue>
    </source>
</reference>
<evidence type="ECO:0000256" key="2">
    <source>
        <dbReference type="ARBA" id="ARBA00022729"/>
    </source>
</evidence>
<keyword evidence="2" id="KW-0732">Signal</keyword>
<dbReference type="GO" id="GO:0010215">
    <property type="term" value="P:cellulose microfibril organization"/>
    <property type="evidence" value="ECO:0007669"/>
    <property type="project" value="InterPro"/>
</dbReference>
<evidence type="ECO:0000313" key="5">
    <source>
        <dbReference type="EMBL" id="PWZ23260.1"/>
    </source>
</evidence>
<accession>A0A3L6ER05</accession>
<organism evidence="5">
    <name type="scientific">Zea mays</name>
    <name type="common">Maize</name>
    <dbReference type="NCBI Taxonomy" id="4577"/>
    <lineage>
        <taxon>Eukaryota</taxon>
        <taxon>Viridiplantae</taxon>
        <taxon>Streptophyta</taxon>
        <taxon>Embryophyta</taxon>
        <taxon>Tracheophyta</taxon>
        <taxon>Spermatophyta</taxon>
        <taxon>Magnoliopsida</taxon>
        <taxon>Liliopsida</taxon>
        <taxon>Poales</taxon>
        <taxon>Poaceae</taxon>
        <taxon>PACMAD clade</taxon>
        <taxon>Panicoideae</taxon>
        <taxon>Andropogonodae</taxon>
        <taxon>Andropogoneae</taxon>
        <taxon>Tripsacinae</taxon>
        <taxon>Zea</taxon>
    </lineage>
</organism>
<keyword evidence="3" id="KW-0325">Glycoprotein</keyword>
<dbReference type="PANTHER" id="PTHR31673">
    <property type="entry name" value="PROTEIN COBRA"/>
    <property type="match status" value="1"/>
</dbReference>
<name>A0A3L6ER05_MAIZE</name>
<sequence>MEERPSPEASAGNSRAEDDFRSCCGDEEEWEDTEESFTAGVAKGELDEASESFEKLKWLLKAVVTMFNYQQFRHIGAPGWQLGWKWAKKEVIWSMVGAQTTEQGDCSKFKGNTPHCCKKDPTIVDLLPGTTYNMQIVNCCKAGVINTFNQDPANVASSF</sequence>
<feature type="compositionally biased region" description="Acidic residues" evidence="4">
    <location>
        <begin position="25"/>
        <end position="35"/>
    </location>
</feature>
<dbReference type="InterPro" id="IPR006918">
    <property type="entry name" value="COBRA_pln"/>
</dbReference>
<dbReference type="EMBL" id="NCVQ01000006">
    <property type="protein sequence ID" value="PWZ23260.1"/>
    <property type="molecule type" value="Genomic_DNA"/>
</dbReference>
<protein>
    <submittedName>
        <fullName evidence="5">COBRA-like protein 3</fullName>
    </submittedName>
</protein>
<gene>
    <name evidence="5" type="primary">BC1L4_6</name>
    <name evidence="5" type="ORF">Zm00014a_023965</name>
</gene>
<feature type="region of interest" description="Disordered" evidence="4">
    <location>
        <begin position="1"/>
        <end position="38"/>
    </location>
</feature>
<dbReference type="PANTHER" id="PTHR31673:SF3">
    <property type="entry name" value="COBRA-LIKE PROTEIN 4"/>
    <property type="match status" value="1"/>
</dbReference>
<evidence type="ECO:0000256" key="1">
    <source>
        <dbReference type="ARBA" id="ARBA00005507"/>
    </source>
</evidence>
<proteinExistence type="inferred from homology"/>
<dbReference type="ExpressionAtlas" id="A0A3L6ER05">
    <property type="expression patterns" value="baseline and differential"/>
</dbReference>
<dbReference type="Proteomes" id="UP000251960">
    <property type="component" value="Chromosome 5"/>
</dbReference>
<comment type="caution">
    <text evidence="5">The sequence shown here is derived from an EMBL/GenBank/DDBJ whole genome shotgun (WGS) entry which is preliminary data.</text>
</comment>
<evidence type="ECO:0000256" key="4">
    <source>
        <dbReference type="SAM" id="MobiDB-lite"/>
    </source>
</evidence>
<dbReference type="GO" id="GO:0016020">
    <property type="term" value="C:membrane"/>
    <property type="evidence" value="ECO:0007669"/>
    <property type="project" value="InterPro"/>
</dbReference>